<evidence type="ECO:0000313" key="1">
    <source>
        <dbReference type="EMBL" id="GIY80731.1"/>
    </source>
</evidence>
<proteinExistence type="predicted"/>
<accession>A0AAV4WFH5</accession>
<reference evidence="1 2" key="1">
    <citation type="submission" date="2021-06" db="EMBL/GenBank/DDBJ databases">
        <title>Caerostris extrusa draft genome.</title>
        <authorList>
            <person name="Kono N."/>
            <person name="Arakawa K."/>
        </authorList>
    </citation>
    <scope>NUCLEOTIDE SEQUENCE [LARGE SCALE GENOMIC DNA]</scope>
</reference>
<dbReference type="EMBL" id="BPLR01016048">
    <property type="protein sequence ID" value="GIY80731.1"/>
    <property type="molecule type" value="Genomic_DNA"/>
</dbReference>
<evidence type="ECO:0000313" key="2">
    <source>
        <dbReference type="Proteomes" id="UP001054945"/>
    </source>
</evidence>
<dbReference type="Proteomes" id="UP001054945">
    <property type="component" value="Unassembled WGS sequence"/>
</dbReference>
<sequence>MTGESVKPRLPGDVVKNGAPFLCFRTLLCRTVTPGLYGIVLDFEKFYSQKTLFDLERMYSKGIMLTYSIPLFKDYVLTIDQFV</sequence>
<name>A0AAV4WFH5_CAEEX</name>
<comment type="caution">
    <text evidence="1">The sequence shown here is derived from an EMBL/GenBank/DDBJ whole genome shotgun (WGS) entry which is preliminary data.</text>
</comment>
<protein>
    <submittedName>
        <fullName evidence="1">Uncharacterized protein</fullName>
    </submittedName>
</protein>
<keyword evidence="2" id="KW-1185">Reference proteome</keyword>
<organism evidence="1 2">
    <name type="scientific">Caerostris extrusa</name>
    <name type="common">Bark spider</name>
    <name type="synonym">Caerostris bankana</name>
    <dbReference type="NCBI Taxonomy" id="172846"/>
    <lineage>
        <taxon>Eukaryota</taxon>
        <taxon>Metazoa</taxon>
        <taxon>Ecdysozoa</taxon>
        <taxon>Arthropoda</taxon>
        <taxon>Chelicerata</taxon>
        <taxon>Arachnida</taxon>
        <taxon>Araneae</taxon>
        <taxon>Araneomorphae</taxon>
        <taxon>Entelegynae</taxon>
        <taxon>Araneoidea</taxon>
        <taxon>Araneidae</taxon>
        <taxon>Caerostris</taxon>
    </lineage>
</organism>
<dbReference type="AlphaFoldDB" id="A0AAV4WFH5"/>
<gene>
    <name evidence="1" type="ORF">CEXT_766781</name>
</gene>